<evidence type="ECO:0000313" key="3">
    <source>
        <dbReference type="Proteomes" id="UP000233256"/>
    </source>
</evidence>
<keyword evidence="1" id="KW-0812">Transmembrane</keyword>
<comment type="caution">
    <text evidence="2">The sequence shown here is derived from an EMBL/GenBank/DDBJ whole genome shotgun (WGS) entry which is preliminary data.</text>
</comment>
<feature type="transmembrane region" description="Helical" evidence="1">
    <location>
        <begin position="6"/>
        <end position="31"/>
    </location>
</feature>
<reference evidence="2 3" key="1">
    <citation type="journal article" date="2017" name="ISME J.">
        <title>Potential for microbial H2 and metal transformations associated with novel bacteria and archaea in deep terrestrial subsurface sediments.</title>
        <authorList>
            <person name="Hernsdorf A.W."/>
            <person name="Amano Y."/>
            <person name="Miyakawa K."/>
            <person name="Ise K."/>
            <person name="Suzuki Y."/>
            <person name="Anantharaman K."/>
            <person name="Probst A."/>
            <person name="Burstein D."/>
            <person name="Thomas B.C."/>
            <person name="Banfield J.F."/>
        </authorList>
    </citation>
    <scope>NUCLEOTIDE SEQUENCE [LARGE SCALE GENOMIC DNA]</scope>
    <source>
        <strain evidence="2">HGW-Wallbacteria-1</strain>
    </source>
</reference>
<name>A0A2N1PHN6_9BACT</name>
<accession>A0A2N1PHN6</accession>
<dbReference type="AlphaFoldDB" id="A0A2N1PHN6"/>
<gene>
    <name evidence="2" type="ORF">CVV64_21270</name>
</gene>
<evidence type="ECO:0000313" key="2">
    <source>
        <dbReference type="EMBL" id="PKK87861.1"/>
    </source>
</evidence>
<protein>
    <recommendedName>
        <fullName evidence="4">Septum formation initiator</fullName>
    </recommendedName>
</protein>
<sequence length="167" mass="18771">MTRNYVALFISIIVVLTALFEGFLGIHGMVVNSRLDNMVEMKQQLLDVQELELYNLEQRLAHVWDDDELMDRARMMGYVQTGETPYYFIDSDGEISYGNGTGTSGRSGNVIAQPIATKTFRGFSLWLNLGLALFVTCVMVGILKIVGRNRKDDGFSKRMGNGHGNHR</sequence>
<organism evidence="2 3">
    <name type="scientific">Candidatus Wallbacteria bacterium HGW-Wallbacteria-1</name>
    <dbReference type="NCBI Taxonomy" id="2013854"/>
    <lineage>
        <taxon>Bacteria</taxon>
        <taxon>Candidatus Walliibacteriota</taxon>
    </lineage>
</organism>
<dbReference type="EMBL" id="PGXC01000094">
    <property type="protein sequence ID" value="PKK87861.1"/>
    <property type="molecule type" value="Genomic_DNA"/>
</dbReference>
<keyword evidence="1" id="KW-0472">Membrane</keyword>
<evidence type="ECO:0008006" key="4">
    <source>
        <dbReference type="Google" id="ProtNLM"/>
    </source>
</evidence>
<keyword evidence="1" id="KW-1133">Transmembrane helix</keyword>
<evidence type="ECO:0000256" key="1">
    <source>
        <dbReference type="SAM" id="Phobius"/>
    </source>
</evidence>
<dbReference type="Proteomes" id="UP000233256">
    <property type="component" value="Unassembled WGS sequence"/>
</dbReference>
<proteinExistence type="predicted"/>
<feature type="transmembrane region" description="Helical" evidence="1">
    <location>
        <begin position="125"/>
        <end position="146"/>
    </location>
</feature>